<dbReference type="RefSeq" id="WP_073853692.1">
    <property type="nucleotide sequence ID" value="NZ_BAAATC010000018.1"/>
</dbReference>
<name>A0A1Q4HLG2_9MYCO</name>
<organism evidence="4 6">
    <name type="scientific">Mycolicibacterium diernhoferi</name>
    <dbReference type="NCBI Taxonomy" id="1801"/>
    <lineage>
        <taxon>Bacteria</taxon>
        <taxon>Bacillati</taxon>
        <taxon>Actinomycetota</taxon>
        <taxon>Actinomycetes</taxon>
        <taxon>Mycobacteriales</taxon>
        <taxon>Mycobacteriaceae</taxon>
        <taxon>Mycolicibacterium</taxon>
    </lineage>
</organism>
<reference evidence="4 6" key="2">
    <citation type="submission" date="2017-10" db="EMBL/GenBank/DDBJ databases">
        <title>The new phylogeny of genus Mycobacterium.</title>
        <authorList>
            <person name="Tortoli E."/>
            <person name="Trovato A."/>
            <person name="Cirillo D.M."/>
        </authorList>
    </citation>
    <scope>NUCLEOTIDE SEQUENCE [LARGE SCALE GENOMIC DNA]</scope>
    <source>
        <strain evidence="4 6">IP141170001</strain>
    </source>
</reference>
<accession>A0A1Q4HLG2</accession>
<keyword evidence="6" id="KW-1185">Reference proteome</keyword>
<dbReference type="EMBL" id="MIJD01000307">
    <property type="protein sequence ID" value="OPE48963.1"/>
    <property type="molecule type" value="Genomic_DNA"/>
</dbReference>
<dbReference type="InterPro" id="IPR002347">
    <property type="entry name" value="SDR_fam"/>
</dbReference>
<evidence type="ECO:0000313" key="5">
    <source>
        <dbReference type="Proteomes" id="UP000191039"/>
    </source>
</evidence>
<evidence type="ECO:0000313" key="3">
    <source>
        <dbReference type="EMBL" id="OPE48963.1"/>
    </source>
</evidence>
<dbReference type="Pfam" id="PF00106">
    <property type="entry name" value="adh_short"/>
    <property type="match status" value="1"/>
</dbReference>
<dbReference type="EMBL" id="PDCR01000027">
    <property type="protein sequence ID" value="PEG52732.1"/>
    <property type="molecule type" value="Genomic_DNA"/>
</dbReference>
<proteinExistence type="inferred from homology"/>
<dbReference type="PANTHER" id="PTHR43669">
    <property type="entry name" value="5-KETO-D-GLUCONATE 5-REDUCTASE"/>
    <property type="match status" value="1"/>
</dbReference>
<dbReference type="AlphaFoldDB" id="A0A1Q4HLG2"/>
<protein>
    <submittedName>
        <fullName evidence="4">NAD(P)-dependent oxidoreductase</fullName>
    </submittedName>
    <submittedName>
        <fullName evidence="3">Short-chain dehydrogenase</fullName>
    </submittedName>
</protein>
<gene>
    <name evidence="3" type="ORF">BV510_22960</name>
    <name evidence="4" type="ORF">CRI78_19755</name>
</gene>
<dbReference type="Gene3D" id="3.40.50.720">
    <property type="entry name" value="NAD(P)-binding Rossmann-like Domain"/>
    <property type="match status" value="1"/>
</dbReference>
<dbReference type="Proteomes" id="UP000220340">
    <property type="component" value="Unassembled WGS sequence"/>
</dbReference>
<dbReference type="CDD" id="cd05233">
    <property type="entry name" value="SDR_c"/>
    <property type="match status" value="1"/>
</dbReference>
<evidence type="ECO:0000256" key="2">
    <source>
        <dbReference type="ARBA" id="ARBA00023002"/>
    </source>
</evidence>
<evidence type="ECO:0000256" key="1">
    <source>
        <dbReference type="ARBA" id="ARBA00006484"/>
    </source>
</evidence>
<dbReference type="STRING" id="1801.BRW64_01980"/>
<dbReference type="Proteomes" id="UP000191039">
    <property type="component" value="Unassembled WGS sequence"/>
</dbReference>
<dbReference type="GO" id="GO:0016491">
    <property type="term" value="F:oxidoreductase activity"/>
    <property type="evidence" value="ECO:0007669"/>
    <property type="project" value="UniProtKB-KW"/>
</dbReference>
<evidence type="ECO:0000313" key="4">
    <source>
        <dbReference type="EMBL" id="PEG52732.1"/>
    </source>
</evidence>
<dbReference type="PRINTS" id="PR00081">
    <property type="entry name" value="GDHRDH"/>
</dbReference>
<sequence>MKLRDKVVVITGSGSGIGAECARRFTAEGAKVVVTDVNSDGLTRVADDLGTVGLAVDITLEENVRAVAELARRTYGPIDLWFSNAGYTGPPQGGGIGDEALWDLSWRLHVMSHVYAAREVLPAMLERGDGYLLQTASVVALAVHPDKPAYSVTKHATLSLSEWLATSYRPKGIKVSCFCPGPMLTPMLLADVAPENQAIMNSAARPDEVAERLVRAIDAEDFLILDSDIGTAALAAKAANYEQWITNMSGLQTG</sequence>
<comment type="similarity">
    <text evidence="1">Belongs to the short-chain dehydrogenases/reductases (SDR) family.</text>
</comment>
<evidence type="ECO:0000313" key="6">
    <source>
        <dbReference type="Proteomes" id="UP000220340"/>
    </source>
</evidence>
<dbReference type="PANTHER" id="PTHR43669:SF3">
    <property type="entry name" value="ALCOHOL DEHYDROGENASE, PUTATIVE (AFU_ORTHOLOGUE AFUA_3G03445)-RELATED"/>
    <property type="match status" value="1"/>
</dbReference>
<dbReference type="InterPro" id="IPR036291">
    <property type="entry name" value="NAD(P)-bd_dom_sf"/>
</dbReference>
<comment type="caution">
    <text evidence="4">The sequence shown here is derived from an EMBL/GenBank/DDBJ whole genome shotgun (WGS) entry which is preliminary data.</text>
</comment>
<keyword evidence="2" id="KW-0560">Oxidoreductase</keyword>
<dbReference type="OrthoDB" id="210852at2"/>
<dbReference type="InterPro" id="IPR020904">
    <property type="entry name" value="Sc_DH/Rdtase_CS"/>
</dbReference>
<dbReference type="SUPFAM" id="SSF51735">
    <property type="entry name" value="NAD(P)-binding Rossmann-fold domains"/>
    <property type="match status" value="1"/>
</dbReference>
<reference evidence="3 5" key="1">
    <citation type="submission" date="2016-09" db="EMBL/GenBank/DDBJ databases">
        <title>genome sequences of unsequenced Mycobacteria.</title>
        <authorList>
            <person name="Greninger A.L."/>
            <person name="Jerome K.R."/>
            <person name="Mcnair B."/>
            <person name="Wallis C."/>
            <person name="Fang F."/>
        </authorList>
    </citation>
    <scope>NUCLEOTIDE SEQUENCE [LARGE SCALE GENOMIC DNA]</scope>
    <source>
        <strain evidence="3 5">BM1</strain>
    </source>
</reference>
<dbReference type="PROSITE" id="PS00061">
    <property type="entry name" value="ADH_SHORT"/>
    <property type="match status" value="1"/>
</dbReference>